<gene>
    <name evidence="3" type="ORF">SDAV_001365</name>
</gene>
<organism evidence="3 4">
    <name type="scientific">Spiroplasma phoeniceum P40</name>
    <dbReference type="NCBI Taxonomy" id="1276259"/>
    <lineage>
        <taxon>Bacteria</taxon>
        <taxon>Bacillati</taxon>
        <taxon>Mycoplasmatota</taxon>
        <taxon>Mollicutes</taxon>
        <taxon>Entomoplasmatales</taxon>
        <taxon>Spiroplasmataceae</taxon>
        <taxon>Spiroplasma</taxon>
    </lineage>
</organism>
<accession>A0A345DQ44</accession>
<keyword evidence="2" id="KW-0663">Pyridoxal phosphate</keyword>
<dbReference type="GO" id="GO:0030378">
    <property type="term" value="F:serine racemase activity"/>
    <property type="evidence" value="ECO:0007669"/>
    <property type="project" value="TreeGrafter"/>
</dbReference>
<comment type="cofactor">
    <cofactor evidence="1">
        <name>pyridoxal 5'-phosphate</name>
        <dbReference type="ChEBI" id="CHEBI:597326"/>
    </cofactor>
</comment>
<dbReference type="GO" id="GO:0005524">
    <property type="term" value="F:ATP binding"/>
    <property type="evidence" value="ECO:0007669"/>
    <property type="project" value="TreeGrafter"/>
</dbReference>
<dbReference type="GO" id="GO:0070179">
    <property type="term" value="P:D-serine biosynthetic process"/>
    <property type="evidence" value="ECO:0007669"/>
    <property type="project" value="TreeGrafter"/>
</dbReference>
<dbReference type="Gene3D" id="3.40.50.1100">
    <property type="match status" value="1"/>
</dbReference>
<evidence type="ECO:0000256" key="2">
    <source>
        <dbReference type="ARBA" id="ARBA00022898"/>
    </source>
</evidence>
<dbReference type="GO" id="GO:0003941">
    <property type="term" value="F:L-serine ammonia-lyase activity"/>
    <property type="evidence" value="ECO:0007669"/>
    <property type="project" value="TreeGrafter"/>
</dbReference>
<evidence type="ECO:0000256" key="1">
    <source>
        <dbReference type="ARBA" id="ARBA00001933"/>
    </source>
</evidence>
<dbReference type="SUPFAM" id="SSF53686">
    <property type="entry name" value="Tryptophan synthase beta subunit-like PLP-dependent enzymes"/>
    <property type="match status" value="1"/>
</dbReference>
<evidence type="ECO:0000313" key="4">
    <source>
        <dbReference type="Proteomes" id="UP000253689"/>
    </source>
</evidence>
<dbReference type="GO" id="GO:0030170">
    <property type="term" value="F:pyridoxal phosphate binding"/>
    <property type="evidence" value="ECO:0007669"/>
    <property type="project" value="TreeGrafter"/>
</dbReference>
<proteinExistence type="predicted"/>
<name>A0A345DQ44_9MOLU</name>
<sequence>MPATIVMPQTAPKVFGHAFNDLDVISGQGTIAIEILEELQDFDYVLVPIGGGHFVRDCHLYQSS</sequence>
<dbReference type="RefSeq" id="WP_114564972.1">
    <property type="nucleotide sequence ID" value="NZ_CP031088.1"/>
</dbReference>
<dbReference type="InterPro" id="IPR036052">
    <property type="entry name" value="TrpB-like_PALP_sf"/>
</dbReference>
<keyword evidence="4" id="KW-1185">Reference proteome</keyword>
<dbReference type="GO" id="GO:0000287">
    <property type="term" value="F:magnesium ion binding"/>
    <property type="evidence" value="ECO:0007669"/>
    <property type="project" value="TreeGrafter"/>
</dbReference>
<reference evidence="4" key="1">
    <citation type="submission" date="2018-07" db="EMBL/GenBank/DDBJ databases">
        <title>Complete Genome Sequence of Spiroplasma phoeniceum.</title>
        <authorList>
            <person name="Davis R.E."/>
            <person name="Shao J.Y."/>
            <person name="Zhao Y."/>
            <person name="Silver A."/>
            <person name="Stump z."/>
            <person name="Gasparich G."/>
        </authorList>
    </citation>
    <scope>NUCLEOTIDE SEQUENCE [LARGE SCALE GENOMIC DNA]</scope>
    <source>
        <strain evidence="4">P40</strain>
    </source>
</reference>
<dbReference type="PANTHER" id="PTHR43050">
    <property type="entry name" value="SERINE / THREONINE RACEMASE FAMILY MEMBER"/>
    <property type="match status" value="1"/>
</dbReference>
<dbReference type="KEGG" id="sphh:SDAV_001365"/>
<dbReference type="GO" id="GO:0018114">
    <property type="term" value="F:threonine racemase activity"/>
    <property type="evidence" value="ECO:0007669"/>
    <property type="project" value="TreeGrafter"/>
</dbReference>
<dbReference type="PANTHER" id="PTHR43050:SF1">
    <property type="entry name" value="SERINE RACEMASE"/>
    <property type="match status" value="1"/>
</dbReference>
<protein>
    <submittedName>
        <fullName evidence="3">Threonine dehydratase</fullName>
    </submittedName>
</protein>
<dbReference type="AlphaFoldDB" id="A0A345DQ44"/>
<dbReference type="EMBL" id="CP031088">
    <property type="protein sequence ID" value="AXF96332.1"/>
    <property type="molecule type" value="Genomic_DNA"/>
</dbReference>
<dbReference type="Proteomes" id="UP000253689">
    <property type="component" value="Chromosome"/>
</dbReference>
<evidence type="ECO:0000313" key="3">
    <source>
        <dbReference type="EMBL" id="AXF96332.1"/>
    </source>
</evidence>